<evidence type="ECO:0000256" key="3">
    <source>
        <dbReference type="PROSITE-ProRule" id="PRU10007"/>
    </source>
</evidence>
<feature type="compositionally biased region" description="Basic and acidic residues" evidence="5">
    <location>
        <begin position="122"/>
        <end position="136"/>
    </location>
</feature>
<proteinExistence type="inferred from homology"/>
<dbReference type="FunFam" id="3.40.605.10:FF:000001">
    <property type="entry name" value="Aldehyde dehydrogenase 1"/>
    <property type="match status" value="1"/>
</dbReference>
<dbReference type="EMBL" id="CAJNNW010025655">
    <property type="protein sequence ID" value="CAE8678093.1"/>
    <property type="molecule type" value="Genomic_DNA"/>
</dbReference>
<dbReference type="PANTHER" id="PTHR11699">
    <property type="entry name" value="ALDEHYDE DEHYDROGENASE-RELATED"/>
    <property type="match status" value="1"/>
</dbReference>
<organism evidence="7 8">
    <name type="scientific">Polarella glacialis</name>
    <name type="common">Dinoflagellate</name>
    <dbReference type="NCBI Taxonomy" id="89957"/>
    <lineage>
        <taxon>Eukaryota</taxon>
        <taxon>Sar</taxon>
        <taxon>Alveolata</taxon>
        <taxon>Dinophyceae</taxon>
        <taxon>Suessiales</taxon>
        <taxon>Suessiaceae</taxon>
        <taxon>Polarella</taxon>
    </lineage>
</organism>
<feature type="region of interest" description="Disordered" evidence="5">
    <location>
        <begin position="200"/>
        <end position="272"/>
    </location>
</feature>
<dbReference type="InterPro" id="IPR015590">
    <property type="entry name" value="Aldehyde_DH_dom"/>
</dbReference>
<sequence>MNELQAKLQKRLSVVQESGLHFESSPAEHRREDAGKSSSASSPSQPAVRSAPSTSKPAGGVDFLSAMNRRRATVDDDGQTFESKPSERTATVSAAAAAAAGAKVSQASSPCIPRAGGADFRTAIERQRANVDDGGRTFESQPARSMAGASGQLTSYSAGVAQVFESKPSAHTADCVAGNKGVVPREGAASKHWQFEAEADAVAKQAPPPESATASLPTPSRACSPPPPEVQLSADAAEESDEEDGDEGEQAQEAEADQAPGAPSQIPETKLSMKRNRVQWLIGLGPSHPDHFESVPFSIAGHGPVHLELRAQGRGCQLSLHGPANRPSLKAQCRAPSERKGSSGHRMDFQPSARAFSAAMQKQMLINGKLVEGEGESFAVLNPSLGSVLVELKEASPQQVEAAVEAAHAAFDSWSQTAVKDRSTLLLKFADLLEANGEAFARLESDNCGKPYKAFLEDEMGAVVDVFRFFAGACRCMGGSAAGEYLPGYTSMVRRDPLGVVASITPWNYPLMMAAWKLAPALAAGNCVVIKPSEMTPLTTLKLGELAKEIFPAGVINVVFGRGPSVGQPLVTHKKVRLVSLTGSMPTGCSIVASTSSTVKRTHMELGGKAPVIIFDDADIDEAVEGIKAFGYYNAGQDCTAACKIYAQDAIYEKFVSKLGEAVASIKHGLQDDPETELGPLISEQHRQRVAGFVDRAKAQPHIQVVTGGKVVEGPGFFFEPTVLAGALQTDEIVQKEVFGPVVSVTRFDTEAQVLGWANDSEYGLASSVWTADCGRANRMAARLQYGATWVNTHFMLVSEMPHGGVKQSGYGKDMSMYGLEDYTAVRHVMMKH</sequence>
<evidence type="ECO:0000256" key="2">
    <source>
        <dbReference type="ARBA" id="ARBA00023027"/>
    </source>
</evidence>
<dbReference type="Gene3D" id="3.40.605.10">
    <property type="entry name" value="Aldehyde Dehydrogenase, Chain A, domain 1"/>
    <property type="match status" value="1"/>
</dbReference>
<feature type="compositionally biased region" description="Basic and acidic residues" evidence="5">
    <location>
        <begin position="336"/>
        <end position="348"/>
    </location>
</feature>
<evidence type="ECO:0000256" key="5">
    <source>
        <dbReference type="SAM" id="MobiDB-lite"/>
    </source>
</evidence>
<reference evidence="7" key="1">
    <citation type="submission" date="2021-02" db="EMBL/GenBank/DDBJ databases">
        <authorList>
            <person name="Dougan E. K."/>
            <person name="Rhodes N."/>
            <person name="Thang M."/>
            <person name="Chan C."/>
        </authorList>
    </citation>
    <scope>NUCLEOTIDE SEQUENCE</scope>
</reference>
<evidence type="ECO:0000256" key="1">
    <source>
        <dbReference type="ARBA" id="ARBA00023002"/>
    </source>
</evidence>
<dbReference type="Proteomes" id="UP000626109">
    <property type="component" value="Unassembled WGS sequence"/>
</dbReference>
<dbReference type="CDD" id="cd07092">
    <property type="entry name" value="ALDH_ABALDH-YdcW"/>
    <property type="match status" value="1"/>
</dbReference>
<dbReference type="GO" id="GO:0016620">
    <property type="term" value="F:oxidoreductase activity, acting on the aldehyde or oxo group of donors, NAD or NADP as acceptor"/>
    <property type="evidence" value="ECO:0007669"/>
    <property type="project" value="InterPro"/>
</dbReference>
<dbReference type="NCBIfam" id="NF010000">
    <property type="entry name" value="PRK13473.1"/>
    <property type="match status" value="1"/>
</dbReference>
<feature type="region of interest" description="Disordered" evidence="5">
    <location>
        <begin position="16"/>
        <end position="150"/>
    </location>
</feature>
<keyword evidence="1 4" id="KW-0560">Oxidoreductase</keyword>
<keyword evidence="2" id="KW-0520">NAD</keyword>
<dbReference type="InterPro" id="IPR015657">
    <property type="entry name" value="Aminobutyraldehyde_DH"/>
</dbReference>
<dbReference type="InterPro" id="IPR016163">
    <property type="entry name" value="Ald_DH_C"/>
</dbReference>
<feature type="active site" evidence="3">
    <location>
        <position position="605"/>
    </location>
</feature>
<dbReference type="InterPro" id="IPR016161">
    <property type="entry name" value="Ald_DH/histidinol_DH"/>
</dbReference>
<dbReference type="PROSITE" id="PS00687">
    <property type="entry name" value="ALDEHYDE_DEHYDR_GLU"/>
    <property type="match status" value="1"/>
</dbReference>
<comment type="similarity">
    <text evidence="4">Belongs to the aldehyde dehydrogenase family.</text>
</comment>
<feature type="domain" description="Aldehyde dehydrogenase" evidence="6">
    <location>
        <begin position="371"/>
        <end position="829"/>
    </location>
</feature>
<protein>
    <recommendedName>
        <fullName evidence="6">Aldehyde dehydrogenase domain-containing protein</fullName>
    </recommendedName>
</protein>
<feature type="region of interest" description="Disordered" evidence="5">
    <location>
        <begin position="323"/>
        <end position="348"/>
    </location>
</feature>
<accession>A0A813JLF5</accession>
<gene>
    <name evidence="7" type="ORF">PGLA2088_LOCUS20619</name>
</gene>
<feature type="compositionally biased region" description="Basic and acidic residues" evidence="5">
    <location>
        <begin position="26"/>
        <end position="35"/>
    </location>
</feature>
<feature type="compositionally biased region" description="Low complexity" evidence="5">
    <location>
        <begin position="90"/>
        <end position="109"/>
    </location>
</feature>
<dbReference type="InterPro" id="IPR016162">
    <property type="entry name" value="Ald_DH_N"/>
</dbReference>
<dbReference type="FunFam" id="3.40.309.10:FF:000010">
    <property type="entry name" value="Gamma-aminobutyraldehyde dehydrogenase"/>
    <property type="match status" value="1"/>
</dbReference>
<feature type="compositionally biased region" description="Low complexity" evidence="5">
    <location>
        <begin position="37"/>
        <end position="53"/>
    </location>
</feature>
<feature type="compositionally biased region" description="Acidic residues" evidence="5">
    <location>
        <begin position="236"/>
        <end position="256"/>
    </location>
</feature>
<name>A0A813JLF5_POLGL</name>
<evidence type="ECO:0000313" key="8">
    <source>
        <dbReference type="Proteomes" id="UP000626109"/>
    </source>
</evidence>
<dbReference type="SUPFAM" id="SSF53720">
    <property type="entry name" value="ALDH-like"/>
    <property type="match status" value="1"/>
</dbReference>
<dbReference type="Pfam" id="PF00171">
    <property type="entry name" value="Aldedh"/>
    <property type="match status" value="1"/>
</dbReference>
<evidence type="ECO:0000259" key="6">
    <source>
        <dbReference type="Pfam" id="PF00171"/>
    </source>
</evidence>
<dbReference type="InterPro" id="IPR029510">
    <property type="entry name" value="Ald_DH_CS_GLU"/>
</dbReference>
<dbReference type="Gene3D" id="3.40.309.10">
    <property type="entry name" value="Aldehyde Dehydrogenase, Chain A, domain 2"/>
    <property type="match status" value="1"/>
</dbReference>
<evidence type="ECO:0000313" key="7">
    <source>
        <dbReference type="EMBL" id="CAE8678093.1"/>
    </source>
</evidence>
<evidence type="ECO:0000256" key="4">
    <source>
        <dbReference type="RuleBase" id="RU003345"/>
    </source>
</evidence>
<comment type="caution">
    <text evidence="7">The sequence shown here is derived from an EMBL/GenBank/DDBJ whole genome shotgun (WGS) entry which is preliminary data.</text>
</comment>
<dbReference type="AlphaFoldDB" id="A0A813JLF5"/>